<protein>
    <submittedName>
        <fullName evidence="2">Uncharacterized protein</fullName>
    </submittedName>
</protein>
<name>A0A382UFS6_9ZZZZ</name>
<keyword evidence="1" id="KW-0812">Transmembrane</keyword>
<feature type="transmembrane region" description="Helical" evidence="1">
    <location>
        <begin position="6"/>
        <end position="25"/>
    </location>
</feature>
<keyword evidence="1" id="KW-1133">Transmembrane helix</keyword>
<evidence type="ECO:0000313" key="2">
    <source>
        <dbReference type="EMBL" id="SVD32571.1"/>
    </source>
</evidence>
<sequence length="47" mass="5526">MKTKSIILLLIFSLVIFFSFLIFRLNQIEVTLDLLFREIQVKLGLVV</sequence>
<reference evidence="2" key="1">
    <citation type="submission" date="2018-05" db="EMBL/GenBank/DDBJ databases">
        <authorList>
            <person name="Lanie J.A."/>
            <person name="Ng W.-L."/>
            <person name="Kazmierczak K.M."/>
            <person name="Andrzejewski T.M."/>
            <person name="Davidsen T.M."/>
            <person name="Wayne K.J."/>
            <person name="Tettelin H."/>
            <person name="Glass J.I."/>
            <person name="Rusch D."/>
            <person name="Podicherti R."/>
            <person name="Tsui H.-C.T."/>
            <person name="Winkler M.E."/>
        </authorList>
    </citation>
    <scope>NUCLEOTIDE SEQUENCE</scope>
</reference>
<evidence type="ECO:0000256" key="1">
    <source>
        <dbReference type="SAM" id="Phobius"/>
    </source>
</evidence>
<gene>
    <name evidence="2" type="ORF">METZ01_LOCUS385425</name>
</gene>
<feature type="non-terminal residue" evidence="2">
    <location>
        <position position="47"/>
    </location>
</feature>
<proteinExistence type="predicted"/>
<dbReference type="EMBL" id="UINC01143575">
    <property type="protein sequence ID" value="SVD32571.1"/>
    <property type="molecule type" value="Genomic_DNA"/>
</dbReference>
<organism evidence="2">
    <name type="scientific">marine metagenome</name>
    <dbReference type="NCBI Taxonomy" id="408172"/>
    <lineage>
        <taxon>unclassified sequences</taxon>
        <taxon>metagenomes</taxon>
        <taxon>ecological metagenomes</taxon>
    </lineage>
</organism>
<dbReference type="AlphaFoldDB" id="A0A382UFS6"/>
<accession>A0A382UFS6</accession>
<keyword evidence="1" id="KW-0472">Membrane</keyword>